<accession>A0A0C2MGT2</accession>
<dbReference type="InterPro" id="IPR031777">
    <property type="entry name" value="Sortilin_C"/>
</dbReference>
<evidence type="ECO:0000259" key="1">
    <source>
        <dbReference type="Pfam" id="PF15901"/>
    </source>
</evidence>
<dbReference type="AlphaFoldDB" id="A0A0C2MGT2"/>
<feature type="domain" description="Sortilin C-terminal" evidence="1">
    <location>
        <begin position="2"/>
        <end position="97"/>
    </location>
</feature>
<organism evidence="2 3">
    <name type="scientific">Thelohanellus kitauei</name>
    <name type="common">Myxosporean</name>
    <dbReference type="NCBI Taxonomy" id="669202"/>
    <lineage>
        <taxon>Eukaryota</taxon>
        <taxon>Metazoa</taxon>
        <taxon>Cnidaria</taxon>
        <taxon>Myxozoa</taxon>
        <taxon>Myxosporea</taxon>
        <taxon>Bivalvulida</taxon>
        <taxon>Platysporina</taxon>
        <taxon>Myxobolidae</taxon>
        <taxon>Thelohanellus</taxon>
    </lineage>
</organism>
<reference evidence="2 3" key="1">
    <citation type="journal article" date="2014" name="Genome Biol. Evol.">
        <title>The genome of the myxosporean Thelohanellus kitauei shows adaptations to nutrient acquisition within its fish host.</title>
        <authorList>
            <person name="Yang Y."/>
            <person name="Xiong J."/>
            <person name="Zhou Z."/>
            <person name="Huo F."/>
            <person name="Miao W."/>
            <person name="Ran C."/>
            <person name="Liu Y."/>
            <person name="Zhang J."/>
            <person name="Feng J."/>
            <person name="Wang M."/>
            <person name="Wang M."/>
            <person name="Wang L."/>
            <person name="Yao B."/>
        </authorList>
    </citation>
    <scope>NUCLEOTIDE SEQUENCE [LARGE SCALE GENOMIC DNA]</scope>
    <source>
        <strain evidence="2">Wuqing</strain>
    </source>
</reference>
<protein>
    <recommendedName>
        <fullName evidence="1">Sortilin C-terminal domain-containing protein</fullName>
    </recommendedName>
</protein>
<dbReference type="Pfam" id="PF15901">
    <property type="entry name" value="Sortilin_C"/>
    <property type="match status" value="1"/>
</dbReference>
<proteinExistence type="predicted"/>
<name>A0A0C2MGT2_THEKT</name>
<evidence type="ECO:0000313" key="3">
    <source>
        <dbReference type="Proteomes" id="UP000031668"/>
    </source>
</evidence>
<comment type="caution">
    <text evidence="2">The sequence shown here is derived from an EMBL/GenBank/DDBJ whole genome shotgun (WGS) entry which is preliminary data.</text>
</comment>
<keyword evidence="3" id="KW-1185">Reference proteome</keyword>
<gene>
    <name evidence="2" type="ORF">RF11_16351</name>
</gene>
<dbReference type="Proteomes" id="UP000031668">
    <property type="component" value="Unassembled WGS sequence"/>
</dbReference>
<dbReference type="OrthoDB" id="443634at2759"/>
<evidence type="ECO:0000313" key="2">
    <source>
        <dbReference type="EMBL" id="KII63544.1"/>
    </source>
</evidence>
<sequence length="108" mass="12797">MKDVKCQSDDFYIWLVPRTYGDCYQGEEIYYTRKKSSAMCFDDREHIMPTIKTCPCCLEDFHWYHYINSSKQNYYSKDNVCIWDPLSGMSEPNKTCRDGGRAVKYLNG</sequence>
<dbReference type="EMBL" id="JWZT01004658">
    <property type="protein sequence ID" value="KII63544.1"/>
    <property type="molecule type" value="Genomic_DNA"/>
</dbReference>